<reference evidence="2" key="1">
    <citation type="submission" date="2018-12" db="EMBL/GenBank/DDBJ databases">
        <authorList>
            <person name="Jadhav K."/>
            <person name="Kushwaha B."/>
            <person name="Jadhav I."/>
        </authorList>
    </citation>
    <scope>NUCLEOTIDE SEQUENCE [LARGE SCALE GENOMIC DNA]</scope>
    <source>
        <strain evidence="2">SBS 10</strain>
    </source>
</reference>
<feature type="region of interest" description="Disordered" evidence="1">
    <location>
        <begin position="41"/>
        <end position="60"/>
    </location>
</feature>
<comment type="caution">
    <text evidence="2">The sequence shown here is derived from an EMBL/GenBank/DDBJ whole genome shotgun (WGS) entry which is preliminary data.</text>
</comment>
<evidence type="ECO:0000256" key="1">
    <source>
        <dbReference type="SAM" id="MobiDB-lite"/>
    </source>
</evidence>
<evidence type="ECO:0000313" key="2">
    <source>
        <dbReference type="EMBL" id="RUA22697.1"/>
    </source>
</evidence>
<accession>A0A3S0QRV7</accession>
<name>A0A3S0QRV7_9GAMM</name>
<feature type="compositionally biased region" description="Polar residues" evidence="1">
    <location>
        <begin position="73"/>
        <end position="92"/>
    </location>
</feature>
<organism evidence="2">
    <name type="scientific">Billgrantia gudaonensis</name>
    <dbReference type="NCBI Taxonomy" id="376427"/>
    <lineage>
        <taxon>Bacteria</taxon>
        <taxon>Pseudomonadati</taxon>
        <taxon>Pseudomonadota</taxon>
        <taxon>Gammaproteobacteria</taxon>
        <taxon>Oceanospirillales</taxon>
        <taxon>Halomonadaceae</taxon>
        <taxon>Billgrantia</taxon>
    </lineage>
</organism>
<proteinExistence type="predicted"/>
<protein>
    <submittedName>
        <fullName evidence="2">Uncharacterized protein</fullName>
    </submittedName>
</protein>
<gene>
    <name evidence="2" type="ORF">DSL92_04170</name>
</gene>
<sequence length="92" mass="10252">MTASLYPIFARTWQLLDGTQASAPRLRWKPSHELLQRSMGRKASLVPRHRRNASVAASPDTTCGISFHDASLRQRSPTSVSRRSSNTLYASP</sequence>
<feature type="region of interest" description="Disordered" evidence="1">
    <location>
        <begin position="67"/>
        <end position="92"/>
    </location>
</feature>
<dbReference type="EMBL" id="RXHI01000011">
    <property type="protein sequence ID" value="RUA22697.1"/>
    <property type="molecule type" value="Genomic_DNA"/>
</dbReference>
<dbReference type="AlphaFoldDB" id="A0A3S0QRV7"/>